<name>A0A2G4F5A2_9CYAN</name>
<evidence type="ECO:0000313" key="2">
    <source>
        <dbReference type="Proteomes" id="UP000226442"/>
    </source>
</evidence>
<dbReference type="Proteomes" id="UP000226442">
    <property type="component" value="Unassembled WGS sequence"/>
</dbReference>
<dbReference type="AlphaFoldDB" id="A0A2G4F5A2"/>
<evidence type="ECO:0000313" key="1">
    <source>
        <dbReference type="EMBL" id="PHX56964.1"/>
    </source>
</evidence>
<sequence>MGDLVGQVEDFQKTLNQIMELMDDAKSQAGQLPDATLAEARSKVQQIYEICDEAIKTLNVATGQAEEIMKTVGG</sequence>
<organism evidence="1 2">
    <name type="scientific">Tychonema bourrellyi FEM_GT703</name>
    <dbReference type="NCBI Taxonomy" id="2040638"/>
    <lineage>
        <taxon>Bacteria</taxon>
        <taxon>Bacillati</taxon>
        <taxon>Cyanobacteriota</taxon>
        <taxon>Cyanophyceae</taxon>
        <taxon>Oscillatoriophycideae</taxon>
        <taxon>Oscillatoriales</taxon>
        <taxon>Microcoleaceae</taxon>
        <taxon>Tychonema</taxon>
    </lineage>
</organism>
<dbReference type="RefSeq" id="WP_096831447.1">
    <property type="nucleotide sequence ID" value="NZ_NXIB02000008.1"/>
</dbReference>
<accession>A0A2G4F5A2</accession>
<gene>
    <name evidence="1" type="ORF">CP500_002440</name>
</gene>
<proteinExistence type="predicted"/>
<reference evidence="1" key="1">
    <citation type="submission" date="2017-10" db="EMBL/GenBank/DDBJ databases">
        <title>Draft genome sequence of the planktic cyanobacteria Tychonema bourrellyi isolated from alpine lentic freshwater.</title>
        <authorList>
            <person name="Tett A."/>
            <person name="Armanini F."/>
            <person name="Asnicar F."/>
            <person name="Boscaini A."/>
            <person name="Pasolli E."/>
            <person name="Zolfo M."/>
            <person name="Donati C."/>
            <person name="Salmaso N."/>
            <person name="Segata N."/>
        </authorList>
    </citation>
    <scope>NUCLEOTIDE SEQUENCE</scope>
    <source>
        <strain evidence="1">FEM_GT703</strain>
    </source>
</reference>
<dbReference type="EMBL" id="NXIB02000008">
    <property type="protein sequence ID" value="PHX56964.1"/>
    <property type="molecule type" value="Genomic_DNA"/>
</dbReference>
<protein>
    <submittedName>
        <fullName evidence="1">Uncharacterized protein</fullName>
    </submittedName>
</protein>
<keyword evidence="2" id="KW-1185">Reference proteome</keyword>
<comment type="caution">
    <text evidence="1">The sequence shown here is derived from an EMBL/GenBank/DDBJ whole genome shotgun (WGS) entry which is preliminary data.</text>
</comment>